<dbReference type="Gene3D" id="3.40.50.2300">
    <property type="match status" value="1"/>
</dbReference>
<evidence type="ECO:0000256" key="1">
    <source>
        <dbReference type="PROSITE-ProRule" id="PRU00169"/>
    </source>
</evidence>
<name>A0A1T4MRG3_9HYPH</name>
<feature type="modified residue" description="4-aspartylphosphate" evidence="1">
    <location>
        <position position="62"/>
    </location>
</feature>
<sequence length="130" mass="13936">MTAAPKRLEGRTVLVVEDNAEIAFELASILEEAGAAVVGPVASVQSAYDQMGDRAIETALLDVTLRNNETAFPLADALAAQRIPFVFISGQSSALMPPRYRDRAFLNKPYKSEEVIEVVLASLQAGTSPD</sequence>
<gene>
    <name evidence="3" type="ORF">SAMN02745126_01921</name>
</gene>
<protein>
    <submittedName>
        <fullName evidence="3">Response regulator receiver domain-containing protein</fullName>
    </submittedName>
</protein>
<keyword evidence="4" id="KW-1185">Reference proteome</keyword>
<dbReference type="EMBL" id="FUWJ01000002">
    <property type="protein sequence ID" value="SJZ69308.1"/>
    <property type="molecule type" value="Genomic_DNA"/>
</dbReference>
<evidence type="ECO:0000259" key="2">
    <source>
        <dbReference type="PROSITE" id="PS50110"/>
    </source>
</evidence>
<dbReference type="SMART" id="SM00448">
    <property type="entry name" value="REC"/>
    <property type="match status" value="1"/>
</dbReference>
<dbReference type="AlphaFoldDB" id="A0A1T4MRG3"/>
<dbReference type="RefSeq" id="WP_170920856.1">
    <property type="nucleotide sequence ID" value="NZ_FUWJ01000002.1"/>
</dbReference>
<feature type="domain" description="Response regulatory" evidence="2">
    <location>
        <begin position="12"/>
        <end position="123"/>
    </location>
</feature>
<accession>A0A1T4MRG3</accession>
<dbReference type="SUPFAM" id="SSF52172">
    <property type="entry name" value="CheY-like"/>
    <property type="match status" value="1"/>
</dbReference>
<evidence type="ECO:0000313" key="4">
    <source>
        <dbReference type="Proteomes" id="UP000190092"/>
    </source>
</evidence>
<organism evidence="3 4">
    <name type="scientific">Enhydrobacter aerosaccus</name>
    <dbReference type="NCBI Taxonomy" id="225324"/>
    <lineage>
        <taxon>Bacteria</taxon>
        <taxon>Pseudomonadati</taxon>
        <taxon>Pseudomonadota</taxon>
        <taxon>Alphaproteobacteria</taxon>
        <taxon>Hyphomicrobiales</taxon>
        <taxon>Enhydrobacter</taxon>
    </lineage>
</organism>
<keyword evidence="1" id="KW-0597">Phosphoprotein</keyword>
<dbReference type="STRING" id="225324.SAMN02745126_01921"/>
<dbReference type="InterPro" id="IPR011006">
    <property type="entry name" value="CheY-like_superfamily"/>
</dbReference>
<dbReference type="GO" id="GO:0000160">
    <property type="term" value="P:phosphorelay signal transduction system"/>
    <property type="evidence" value="ECO:0007669"/>
    <property type="project" value="InterPro"/>
</dbReference>
<dbReference type="Proteomes" id="UP000190092">
    <property type="component" value="Unassembled WGS sequence"/>
</dbReference>
<proteinExistence type="predicted"/>
<dbReference type="PROSITE" id="PS50110">
    <property type="entry name" value="RESPONSE_REGULATORY"/>
    <property type="match status" value="1"/>
</dbReference>
<reference evidence="4" key="1">
    <citation type="submission" date="2017-02" db="EMBL/GenBank/DDBJ databases">
        <authorList>
            <person name="Varghese N."/>
            <person name="Submissions S."/>
        </authorList>
    </citation>
    <scope>NUCLEOTIDE SEQUENCE [LARGE SCALE GENOMIC DNA]</scope>
    <source>
        <strain evidence="4">ATCC 27094</strain>
    </source>
</reference>
<dbReference type="InterPro" id="IPR001789">
    <property type="entry name" value="Sig_transdc_resp-reg_receiver"/>
</dbReference>
<evidence type="ECO:0000313" key="3">
    <source>
        <dbReference type="EMBL" id="SJZ69308.1"/>
    </source>
</evidence>